<evidence type="ECO:0000313" key="3">
    <source>
        <dbReference type="EMBL" id="RYR67127.1"/>
    </source>
</evidence>
<dbReference type="Pfam" id="PF26130">
    <property type="entry name" value="PB1-like"/>
    <property type="match status" value="1"/>
</dbReference>
<organism evidence="3 4">
    <name type="scientific">Arachis hypogaea</name>
    <name type="common">Peanut</name>
    <dbReference type="NCBI Taxonomy" id="3818"/>
    <lineage>
        <taxon>Eukaryota</taxon>
        <taxon>Viridiplantae</taxon>
        <taxon>Streptophyta</taxon>
        <taxon>Embryophyta</taxon>
        <taxon>Tracheophyta</taxon>
        <taxon>Spermatophyta</taxon>
        <taxon>Magnoliopsida</taxon>
        <taxon>eudicotyledons</taxon>
        <taxon>Gunneridae</taxon>
        <taxon>Pentapetalae</taxon>
        <taxon>rosids</taxon>
        <taxon>fabids</taxon>
        <taxon>Fabales</taxon>
        <taxon>Fabaceae</taxon>
        <taxon>Papilionoideae</taxon>
        <taxon>50 kb inversion clade</taxon>
        <taxon>dalbergioids sensu lato</taxon>
        <taxon>Dalbergieae</taxon>
        <taxon>Pterocarpus clade</taxon>
        <taxon>Arachis</taxon>
    </lineage>
</organism>
<feature type="region of interest" description="Disordered" evidence="1">
    <location>
        <begin position="102"/>
        <end position="173"/>
    </location>
</feature>
<feature type="domain" description="PB1-like" evidence="2">
    <location>
        <begin position="21"/>
        <end position="76"/>
    </location>
</feature>
<dbReference type="InterPro" id="IPR058594">
    <property type="entry name" value="PB1-like_dom_pln"/>
</dbReference>
<comment type="caution">
    <text evidence="3">The sequence shown here is derived from an EMBL/GenBank/DDBJ whole genome shotgun (WGS) entry which is preliminary data.</text>
</comment>
<evidence type="ECO:0000313" key="4">
    <source>
        <dbReference type="Proteomes" id="UP000289738"/>
    </source>
</evidence>
<feature type="compositionally biased region" description="Low complexity" evidence="1">
    <location>
        <begin position="141"/>
        <end position="166"/>
    </location>
</feature>
<evidence type="ECO:0000259" key="2">
    <source>
        <dbReference type="Pfam" id="PF26130"/>
    </source>
</evidence>
<dbReference type="EMBL" id="SDMP01000003">
    <property type="protein sequence ID" value="RYR67127.1"/>
    <property type="molecule type" value="Genomic_DNA"/>
</dbReference>
<gene>
    <name evidence="3" type="ORF">Ahy_A03g013382</name>
</gene>
<keyword evidence="4" id="KW-1185">Reference proteome</keyword>
<proteinExistence type="predicted"/>
<name>A0A445DVG9_ARAHY</name>
<protein>
    <recommendedName>
        <fullName evidence="2">PB1-like domain-containing protein</fullName>
    </recommendedName>
</protein>
<dbReference type="AlphaFoldDB" id="A0A445DVG9"/>
<reference evidence="3 4" key="1">
    <citation type="submission" date="2019-01" db="EMBL/GenBank/DDBJ databases">
        <title>Sequencing of cultivated peanut Arachis hypogaea provides insights into genome evolution and oil improvement.</title>
        <authorList>
            <person name="Chen X."/>
        </authorList>
    </citation>
    <scope>NUCLEOTIDE SEQUENCE [LARGE SCALE GENOMIC DNA]</scope>
    <source>
        <strain evidence="4">cv. Fuhuasheng</strain>
        <tissue evidence="3">Leaves</tissue>
    </source>
</reference>
<accession>A0A445DVG9</accession>
<dbReference type="Proteomes" id="UP000289738">
    <property type="component" value="Chromosome A03"/>
</dbReference>
<sequence>MKEMLDIMFHHGVILKKIKKKHDTLDVFYLKNYHKKFGYDEIKQCWWHVSRKGLENGLRSLNSDKEIKEMVNIIARSFGGQYTTEEEFSKINTIITFKDQSCLNTKGTQPPPPISNTQNQTKKSTNKVNHVKPNKPINSIQPTKPIKTTQNTKTNKTNKSKQPNKNSISRRPCTRFVARRFKSKVFNKEIPFEVSSDSYESAKDSFFKSNLDEDNSFDSDTREKNVNSESRSRILTNIGPLSKRKEKILVEDDAFVHKVSDEEVDLGFIGSFVEGIEYGLDPGADSDGANL</sequence>
<evidence type="ECO:0000256" key="1">
    <source>
        <dbReference type="SAM" id="MobiDB-lite"/>
    </source>
</evidence>
<feature type="compositionally biased region" description="Polar residues" evidence="1">
    <location>
        <begin position="115"/>
        <end position="128"/>
    </location>
</feature>